<proteinExistence type="predicted"/>
<reference evidence="2" key="1">
    <citation type="submission" date="2021-06" db="EMBL/GenBank/DDBJ databases">
        <authorList>
            <person name="Hodson N. C."/>
            <person name="Mongue J. A."/>
            <person name="Jaron S. K."/>
        </authorList>
    </citation>
    <scope>NUCLEOTIDE SEQUENCE</scope>
</reference>
<dbReference type="Proteomes" id="UP000708208">
    <property type="component" value="Unassembled WGS sequence"/>
</dbReference>
<evidence type="ECO:0000313" key="3">
    <source>
        <dbReference type="Proteomes" id="UP000708208"/>
    </source>
</evidence>
<feature type="non-terminal residue" evidence="2">
    <location>
        <position position="1"/>
    </location>
</feature>
<protein>
    <submittedName>
        <fullName evidence="2">Uncharacterized protein</fullName>
    </submittedName>
</protein>
<feature type="region of interest" description="Disordered" evidence="1">
    <location>
        <begin position="71"/>
        <end position="94"/>
    </location>
</feature>
<dbReference type="AlphaFoldDB" id="A0A8J2LMG5"/>
<evidence type="ECO:0000313" key="2">
    <source>
        <dbReference type="EMBL" id="CAG7825934.1"/>
    </source>
</evidence>
<keyword evidence="3" id="KW-1185">Reference proteome</keyword>
<gene>
    <name evidence="2" type="ORF">AFUS01_LOCUS36013</name>
</gene>
<name>A0A8J2LMG5_9HEXA</name>
<comment type="caution">
    <text evidence="2">The sequence shown here is derived from an EMBL/GenBank/DDBJ whole genome shotgun (WGS) entry which is preliminary data.</text>
</comment>
<evidence type="ECO:0000256" key="1">
    <source>
        <dbReference type="SAM" id="MobiDB-lite"/>
    </source>
</evidence>
<organism evidence="2 3">
    <name type="scientific">Allacma fusca</name>
    <dbReference type="NCBI Taxonomy" id="39272"/>
    <lineage>
        <taxon>Eukaryota</taxon>
        <taxon>Metazoa</taxon>
        <taxon>Ecdysozoa</taxon>
        <taxon>Arthropoda</taxon>
        <taxon>Hexapoda</taxon>
        <taxon>Collembola</taxon>
        <taxon>Symphypleona</taxon>
        <taxon>Sminthuridae</taxon>
        <taxon>Allacma</taxon>
    </lineage>
</organism>
<sequence>KFRLLQRREIFQLLPQLTRRKLDNATSLPRDSFPREFNLKAEEAKTHCSRKPPPARPNAAMEIDVIGIPESDKEEEEDAIVSEAPSRQSQQQEEWKAFLKGRTDVQMSE</sequence>
<dbReference type="EMBL" id="CAJVCH010537952">
    <property type="protein sequence ID" value="CAG7825934.1"/>
    <property type="molecule type" value="Genomic_DNA"/>
</dbReference>
<accession>A0A8J2LMG5</accession>